<dbReference type="Gene3D" id="3.40.50.12170">
    <property type="entry name" value="Uncharacterised protein PF07075, DUF1343"/>
    <property type="match status" value="1"/>
</dbReference>
<evidence type="ECO:0008006" key="6">
    <source>
        <dbReference type="Google" id="ProtNLM"/>
    </source>
</evidence>
<dbReference type="PANTHER" id="PTHR42915:SF1">
    <property type="entry name" value="PEPTIDOGLYCAN BETA-N-ACETYLMURAMIDASE NAMZ"/>
    <property type="match status" value="1"/>
</dbReference>
<evidence type="ECO:0000256" key="1">
    <source>
        <dbReference type="SAM" id="SignalP"/>
    </source>
</evidence>
<protein>
    <recommendedName>
        <fullName evidence="6">DUF1343 domain-containing protein</fullName>
    </recommendedName>
</protein>
<organism evidence="4 5">
    <name type="scientific">Catellatospora citrea</name>
    <dbReference type="NCBI Taxonomy" id="53366"/>
    <lineage>
        <taxon>Bacteria</taxon>
        <taxon>Bacillati</taxon>
        <taxon>Actinomycetota</taxon>
        <taxon>Actinomycetes</taxon>
        <taxon>Micromonosporales</taxon>
        <taxon>Micromonosporaceae</taxon>
        <taxon>Catellatospora</taxon>
    </lineage>
</organism>
<dbReference type="Gene3D" id="3.90.1150.140">
    <property type="match status" value="1"/>
</dbReference>
<dbReference type="PROSITE" id="PS51318">
    <property type="entry name" value="TAT"/>
    <property type="match status" value="1"/>
</dbReference>
<dbReference type="PIRSF" id="PIRSF016719">
    <property type="entry name" value="UCP016719"/>
    <property type="match status" value="1"/>
</dbReference>
<comment type="caution">
    <text evidence="4">The sequence shown here is derived from an EMBL/GenBank/DDBJ whole genome shotgun (WGS) entry which is preliminary data.</text>
</comment>
<evidence type="ECO:0000313" key="4">
    <source>
        <dbReference type="EMBL" id="GIF96752.1"/>
    </source>
</evidence>
<dbReference type="RefSeq" id="WP_120319667.1">
    <property type="nucleotide sequence ID" value="NZ_BONH01000006.1"/>
</dbReference>
<keyword evidence="1" id="KW-0732">Signal</keyword>
<sequence>MQRRSLITGAAAAGALGATTLALPAQAAPKPRGVQTGLDRLVADRFATLAGQRVGVVSNPTGVDADYRHLVDLIHESGRVNLVAAFGPEHGFRGSAQAGGSEGTGIDARTGVTVYDAYGASQAKWEELMTRAGVETVVFDIQDVGVRFYTYIWTMYTSMVAAARLGLRYVVLDRPNPIGGRAYGPMMTPEFTSGVGLKEIIQQHGMTVGELARFFNAEFLPADAGRQVELEVVACKHWKRDMFAADTDVPWVMPSPNMPTPDTALTYPGTGLFEGVASISEGRGTTRPFELVGGLATDFDHHWSDRLNARDLPGVRFREAYFVPTVAGHHPPLLNKLCAGVEVEVTDRAAYDPIRTAVAMLVEARKYPAFAWRADSYDPVRPYWVDKLTGSPRLRTMIDAGADVDDVEGAWSSELADFERRRRPYLLY</sequence>
<dbReference type="InterPro" id="IPR048503">
    <property type="entry name" value="NamZ_C"/>
</dbReference>
<dbReference type="InterPro" id="IPR006311">
    <property type="entry name" value="TAT_signal"/>
</dbReference>
<accession>A0A8J3K5D3</accession>
<evidence type="ECO:0000313" key="5">
    <source>
        <dbReference type="Proteomes" id="UP000659904"/>
    </source>
</evidence>
<feature type="signal peptide" evidence="1">
    <location>
        <begin position="1"/>
        <end position="27"/>
    </location>
</feature>
<feature type="chain" id="PRO_5035265493" description="DUF1343 domain-containing protein" evidence="1">
    <location>
        <begin position="28"/>
        <end position="428"/>
    </location>
</feature>
<evidence type="ECO:0000259" key="2">
    <source>
        <dbReference type="Pfam" id="PF07075"/>
    </source>
</evidence>
<dbReference type="GO" id="GO:0033922">
    <property type="term" value="F:peptidoglycan beta-N-acetylmuramidase activity"/>
    <property type="evidence" value="ECO:0007669"/>
    <property type="project" value="InterPro"/>
</dbReference>
<dbReference type="AlphaFoldDB" id="A0A8J3K5D3"/>
<dbReference type="InterPro" id="IPR048502">
    <property type="entry name" value="NamZ_N"/>
</dbReference>
<dbReference type="InterPro" id="IPR008302">
    <property type="entry name" value="NamZ"/>
</dbReference>
<proteinExistence type="predicted"/>
<reference evidence="4 5" key="1">
    <citation type="submission" date="2021-01" db="EMBL/GenBank/DDBJ databases">
        <title>Whole genome shotgun sequence of Catellatospora citrea NBRC 14495.</title>
        <authorList>
            <person name="Komaki H."/>
            <person name="Tamura T."/>
        </authorList>
    </citation>
    <scope>NUCLEOTIDE SEQUENCE [LARGE SCALE GENOMIC DNA]</scope>
    <source>
        <strain evidence="4 5">NBRC 14495</strain>
    </source>
</reference>
<dbReference type="Proteomes" id="UP000659904">
    <property type="component" value="Unassembled WGS sequence"/>
</dbReference>
<feature type="domain" description="Peptidoglycan beta-N-acetylmuramidase NamZ C-terminal" evidence="3">
    <location>
        <begin position="265"/>
        <end position="428"/>
    </location>
</feature>
<keyword evidence="5" id="KW-1185">Reference proteome</keyword>
<dbReference type="EMBL" id="BONH01000006">
    <property type="protein sequence ID" value="GIF96752.1"/>
    <property type="molecule type" value="Genomic_DNA"/>
</dbReference>
<name>A0A8J3K5D3_9ACTN</name>
<gene>
    <name evidence="4" type="ORF">Cci01nite_18460</name>
</gene>
<feature type="domain" description="Peptidoglycan beta-N-acetylmuramidase NamZ N-terminal" evidence="2">
    <location>
        <begin position="54"/>
        <end position="261"/>
    </location>
</feature>
<evidence type="ECO:0000259" key="3">
    <source>
        <dbReference type="Pfam" id="PF20732"/>
    </source>
</evidence>
<dbReference type="Pfam" id="PF07075">
    <property type="entry name" value="NamZ_N"/>
    <property type="match status" value="1"/>
</dbReference>
<dbReference type="Pfam" id="PF20732">
    <property type="entry name" value="NamZ_C"/>
    <property type="match status" value="1"/>
</dbReference>
<dbReference type="PANTHER" id="PTHR42915">
    <property type="entry name" value="HYPOTHETICAL 460 KDA PROTEIN IN FEUA-SIGW INTERGENIC REGION [PRECURSOR]"/>
    <property type="match status" value="1"/>
</dbReference>